<dbReference type="InterPro" id="IPR037066">
    <property type="entry name" value="Plug_dom_sf"/>
</dbReference>
<dbReference type="Gene3D" id="2.40.170.20">
    <property type="entry name" value="TonB-dependent receptor, beta-barrel domain"/>
    <property type="match status" value="1"/>
</dbReference>
<evidence type="ECO:0000313" key="17">
    <source>
        <dbReference type="Proteomes" id="UP000236745"/>
    </source>
</evidence>
<evidence type="ECO:0000256" key="8">
    <source>
        <dbReference type="ARBA" id="ARBA00023077"/>
    </source>
</evidence>
<dbReference type="PROSITE" id="PS01156">
    <property type="entry name" value="TONB_DEPENDENT_REC_2"/>
    <property type="match status" value="1"/>
</dbReference>
<keyword evidence="2 11" id="KW-0813">Transport</keyword>
<dbReference type="AlphaFoldDB" id="A0A1H6DIU7"/>
<feature type="domain" description="Secretin/TonB short N-terminal" evidence="15">
    <location>
        <begin position="89"/>
        <end position="140"/>
    </location>
</feature>
<evidence type="ECO:0000256" key="5">
    <source>
        <dbReference type="ARBA" id="ARBA00022692"/>
    </source>
</evidence>
<evidence type="ECO:0000256" key="9">
    <source>
        <dbReference type="ARBA" id="ARBA00023136"/>
    </source>
</evidence>
<keyword evidence="10 11" id="KW-0998">Cell outer membrane</keyword>
<dbReference type="InterPro" id="IPR012910">
    <property type="entry name" value="Plug_dom"/>
</dbReference>
<keyword evidence="5 11" id="KW-0812">Transmembrane</keyword>
<dbReference type="InterPro" id="IPR039426">
    <property type="entry name" value="TonB-dep_rcpt-like"/>
</dbReference>
<evidence type="ECO:0000313" key="16">
    <source>
        <dbReference type="EMBL" id="SEG84773.1"/>
    </source>
</evidence>
<evidence type="ECO:0000256" key="4">
    <source>
        <dbReference type="ARBA" id="ARBA00022496"/>
    </source>
</evidence>
<dbReference type="EMBL" id="FNVQ01000006">
    <property type="protein sequence ID" value="SEG84773.1"/>
    <property type="molecule type" value="Genomic_DNA"/>
</dbReference>
<keyword evidence="7" id="KW-0408">Iron</keyword>
<keyword evidence="4" id="KW-0410">Iron transport</keyword>
<dbReference type="Pfam" id="PF07715">
    <property type="entry name" value="Plug"/>
    <property type="match status" value="1"/>
</dbReference>
<dbReference type="OrthoDB" id="6046653at2"/>
<dbReference type="InterPro" id="IPR011662">
    <property type="entry name" value="Secretin/TonB_short_N"/>
</dbReference>
<keyword evidence="9 11" id="KW-0472">Membrane</keyword>
<keyword evidence="16" id="KW-0675">Receptor</keyword>
<dbReference type="Gene3D" id="2.170.130.10">
    <property type="entry name" value="TonB-dependent receptor, plug domain"/>
    <property type="match status" value="1"/>
</dbReference>
<dbReference type="GO" id="GO:0033214">
    <property type="term" value="P:siderophore-iron import into cell"/>
    <property type="evidence" value="ECO:0007669"/>
    <property type="project" value="TreeGrafter"/>
</dbReference>
<name>A0A1H6DIU7_9GAMM</name>
<accession>A0A1H6DIU7</accession>
<dbReference type="SMART" id="SM00965">
    <property type="entry name" value="STN"/>
    <property type="match status" value="1"/>
</dbReference>
<dbReference type="SUPFAM" id="SSF56935">
    <property type="entry name" value="Porins"/>
    <property type="match status" value="1"/>
</dbReference>
<evidence type="ECO:0000256" key="3">
    <source>
        <dbReference type="ARBA" id="ARBA00022452"/>
    </source>
</evidence>
<evidence type="ECO:0000256" key="12">
    <source>
        <dbReference type="PROSITE-ProRule" id="PRU10144"/>
    </source>
</evidence>
<evidence type="ECO:0000256" key="13">
    <source>
        <dbReference type="RuleBase" id="RU003357"/>
    </source>
</evidence>
<dbReference type="Gene3D" id="3.55.50.30">
    <property type="match status" value="1"/>
</dbReference>
<evidence type="ECO:0000256" key="11">
    <source>
        <dbReference type="PROSITE-ProRule" id="PRU01360"/>
    </source>
</evidence>
<reference evidence="16 17" key="1">
    <citation type="submission" date="2016-10" db="EMBL/GenBank/DDBJ databases">
        <authorList>
            <person name="de Groot N.N."/>
        </authorList>
    </citation>
    <scope>NUCLEOTIDE SEQUENCE [LARGE SCALE GENOMIC DNA]</scope>
    <source>
        <strain evidence="16 17">DSM 22012</strain>
    </source>
</reference>
<dbReference type="InterPro" id="IPR036942">
    <property type="entry name" value="Beta-barrel_TonB_sf"/>
</dbReference>
<proteinExistence type="inferred from homology"/>
<keyword evidence="6" id="KW-0732">Signal</keyword>
<protein>
    <submittedName>
        <fullName evidence="16">Hemoglobin/transferrin/lactoferrin receptor protein</fullName>
    </submittedName>
</protein>
<dbReference type="PANTHER" id="PTHR30442:SF0">
    <property type="entry name" value="FE(3+) DICITRATE TRANSPORT PROTEIN FECA"/>
    <property type="match status" value="1"/>
</dbReference>
<dbReference type="InterPro" id="IPR010917">
    <property type="entry name" value="TonB_rcpt_CS"/>
</dbReference>
<comment type="similarity">
    <text evidence="11 13">Belongs to the TonB-dependent receptor family.</text>
</comment>
<evidence type="ECO:0000256" key="6">
    <source>
        <dbReference type="ARBA" id="ARBA00022729"/>
    </source>
</evidence>
<dbReference type="PROSITE" id="PS52016">
    <property type="entry name" value="TONB_DEPENDENT_REC_3"/>
    <property type="match status" value="1"/>
</dbReference>
<dbReference type="PANTHER" id="PTHR30442">
    <property type="entry name" value="IRON III DICITRATE TRANSPORT PROTEIN FECA"/>
    <property type="match status" value="1"/>
</dbReference>
<evidence type="ECO:0000259" key="15">
    <source>
        <dbReference type="SMART" id="SM00965"/>
    </source>
</evidence>
<dbReference type="Proteomes" id="UP000236745">
    <property type="component" value="Unassembled WGS sequence"/>
</dbReference>
<evidence type="ECO:0000256" key="14">
    <source>
        <dbReference type="SAM" id="MobiDB-lite"/>
    </source>
</evidence>
<dbReference type="Pfam" id="PF00593">
    <property type="entry name" value="TonB_dep_Rec_b-barrel"/>
    <property type="match status" value="1"/>
</dbReference>
<keyword evidence="4" id="KW-0406">Ion transport</keyword>
<feature type="short sequence motif" description="TonB C-terminal box" evidence="12">
    <location>
        <begin position="1038"/>
        <end position="1055"/>
    </location>
</feature>
<sequence>MQSVNRASHPQTVVTPSSTRRAVPAIAPRRPAIKPLILAVHLATLSLAAPAFAADEAASQPVSVQQREIDIPAGALDEALNRFALQTGIEIYFDASTTQGLRSSALLGHYSIDSGLNQLLAGTALIAQRQADGSYMVTAQLSEDAANLSTINITDYGANGFSRDVQGHNDVYDKDTSTSYLGKVEIERYKGTNPSDLLQGVPGVFSGEARNSGAIDLNIRGIQGPGRVPVTIDGTEQAITVSRGYNGATNRNYIDPSLIGGMTIYQGAVNERDVKSGVGGAMTVTTLQPDDIIREGEEFGVELMVEGSGNATSPRLPSLHTGEDYRTVEGYPQEWGEMANPYNDQTLVIDPESKSSRDANPLNGEDYAYRFAAARKGEQFDVLAAYAYRERGNYFSGRNNADYYDNPERTEDKDYIVNLARYWKPGDEVANTSSTMESWLFKTTWHIADDEELSFNYRDSTSHYGEIMPSRISRSEDKGAIQWPESKVDAKAYNLEYRYKPQDNDWLDFHLNLWRTDTVSDTYSAGGYPNYTSFEYDGDPLLRNTALINAQHTRDGVTVSNKITLSDSLDLTLGGRFQHEDLGSDDRYNPDANDNWRMLPRAGRREEWQTNFDFAWRPTDRLRLNGGLTFSGYWARDDLIANNPGEFNSIYSKYSNVTYREEIPLSQEEIQSAIDRGLTGLQQMLDLGWITQEQFDQEAARVAETIETSRTVTSDGGTWEPDSDGNYSYAGNPCLNGQVSGEHVVSCETQAVSEIVTAEDKKRKDHGWVPHWGVSYRFNDYSRAYLKYSETLRFPSMFESTMAFSASLTPWGVEPEHAYNWELAYVHDLTQWLPSAEYADIKLAYYHNLTRDVIERDDRFRFNNIDKQLIRGIELSGRYDNGRFFTSLGLNYNLENQVCDEDSAASASGNMNWWGNNDLVPRCFDYGFPNGYLLAQATPEFSANWELGGRFLDRRLELGGRATYYKGYENEDLEWYTDHAVLASDQQGYVYFYNIPFSWGETLILDAYARFNLNKHLDIELTGTNLTDQYYVDPATRSAMAAPGRNIKLSLTGRF</sequence>
<evidence type="ECO:0000256" key="1">
    <source>
        <dbReference type="ARBA" id="ARBA00004571"/>
    </source>
</evidence>
<feature type="compositionally biased region" description="Polar residues" evidence="14">
    <location>
        <begin position="1"/>
        <end position="19"/>
    </location>
</feature>
<feature type="region of interest" description="Disordered" evidence="14">
    <location>
        <begin position="1"/>
        <end position="21"/>
    </location>
</feature>
<evidence type="ECO:0000256" key="2">
    <source>
        <dbReference type="ARBA" id="ARBA00022448"/>
    </source>
</evidence>
<comment type="subcellular location">
    <subcellularLocation>
        <location evidence="1 11">Cell outer membrane</location>
        <topology evidence="1 11">Multi-pass membrane protein</topology>
    </subcellularLocation>
</comment>
<evidence type="ECO:0000256" key="7">
    <source>
        <dbReference type="ARBA" id="ARBA00023004"/>
    </source>
</evidence>
<dbReference type="InterPro" id="IPR000531">
    <property type="entry name" value="Beta-barrel_TonB"/>
</dbReference>
<keyword evidence="3 11" id="KW-1134">Transmembrane beta strand</keyword>
<gene>
    <name evidence="16" type="ORF">SAMN05444390_106182</name>
</gene>
<dbReference type="GO" id="GO:0009279">
    <property type="term" value="C:cell outer membrane"/>
    <property type="evidence" value="ECO:0007669"/>
    <property type="project" value="UniProtKB-SubCell"/>
</dbReference>
<dbReference type="RefSeq" id="WP_104005420.1">
    <property type="nucleotide sequence ID" value="NZ_FNVQ01000006.1"/>
</dbReference>
<organism evidence="16 17">
    <name type="scientific">Marinobacterium lutimaris</name>
    <dbReference type="NCBI Taxonomy" id="568106"/>
    <lineage>
        <taxon>Bacteria</taxon>
        <taxon>Pseudomonadati</taxon>
        <taxon>Pseudomonadota</taxon>
        <taxon>Gammaproteobacteria</taxon>
        <taxon>Oceanospirillales</taxon>
        <taxon>Oceanospirillaceae</taxon>
        <taxon>Marinobacterium</taxon>
    </lineage>
</organism>
<keyword evidence="17" id="KW-1185">Reference proteome</keyword>
<evidence type="ECO:0000256" key="10">
    <source>
        <dbReference type="ARBA" id="ARBA00023237"/>
    </source>
</evidence>
<keyword evidence="8 13" id="KW-0798">TonB box</keyword>